<comment type="caution">
    <text evidence="8">The sequence shown here is derived from an EMBL/GenBank/DDBJ whole genome shotgun (WGS) entry which is preliminary data.</text>
</comment>
<dbReference type="PRINTS" id="PR00420">
    <property type="entry name" value="RNGMNOXGNASE"/>
</dbReference>
<name>A0ABR0S8A8_9HYPO</name>
<dbReference type="Proteomes" id="UP001338125">
    <property type="component" value="Unassembled WGS sequence"/>
</dbReference>
<dbReference type="EMBL" id="JAVFKD010000016">
    <property type="protein sequence ID" value="KAK5988398.1"/>
    <property type="molecule type" value="Genomic_DNA"/>
</dbReference>
<keyword evidence="4" id="KW-0274">FAD</keyword>
<dbReference type="PANTHER" id="PTHR46720">
    <property type="entry name" value="HYDROXYLASE, PUTATIVE (AFU_ORTHOLOGUE AFUA_3G01460)-RELATED"/>
    <property type="match status" value="1"/>
</dbReference>
<dbReference type="InterPro" id="IPR002938">
    <property type="entry name" value="FAD-bd"/>
</dbReference>
<evidence type="ECO:0000256" key="3">
    <source>
        <dbReference type="ARBA" id="ARBA00022630"/>
    </source>
</evidence>
<keyword evidence="5" id="KW-0560">Oxidoreductase</keyword>
<keyword evidence="9" id="KW-1185">Reference proteome</keyword>
<dbReference type="SUPFAM" id="SSF51905">
    <property type="entry name" value="FAD/NAD(P)-binding domain"/>
    <property type="match status" value="1"/>
</dbReference>
<comment type="cofactor">
    <cofactor evidence="1">
        <name>FAD</name>
        <dbReference type="ChEBI" id="CHEBI:57692"/>
    </cofactor>
</comment>
<gene>
    <name evidence="8" type="ORF">PT974_12552</name>
</gene>
<dbReference type="PANTHER" id="PTHR46720:SF3">
    <property type="entry name" value="FAD-BINDING DOMAIN-CONTAINING PROTEIN-RELATED"/>
    <property type="match status" value="1"/>
</dbReference>
<keyword evidence="6" id="KW-0503">Monooxygenase</keyword>
<evidence type="ECO:0000256" key="2">
    <source>
        <dbReference type="ARBA" id="ARBA00007992"/>
    </source>
</evidence>
<reference evidence="8 9" key="1">
    <citation type="submission" date="2024-01" db="EMBL/GenBank/DDBJ databases">
        <title>Complete genome of Cladobotryum mycophilum ATHUM6906.</title>
        <authorList>
            <person name="Christinaki A.C."/>
            <person name="Myridakis A.I."/>
            <person name="Kouvelis V.N."/>
        </authorList>
    </citation>
    <scope>NUCLEOTIDE SEQUENCE [LARGE SCALE GENOMIC DNA]</scope>
    <source>
        <strain evidence="8 9">ATHUM6906</strain>
    </source>
</reference>
<evidence type="ECO:0000256" key="4">
    <source>
        <dbReference type="ARBA" id="ARBA00022827"/>
    </source>
</evidence>
<organism evidence="8 9">
    <name type="scientific">Cladobotryum mycophilum</name>
    <dbReference type="NCBI Taxonomy" id="491253"/>
    <lineage>
        <taxon>Eukaryota</taxon>
        <taxon>Fungi</taxon>
        <taxon>Dikarya</taxon>
        <taxon>Ascomycota</taxon>
        <taxon>Pezizomycotina</taxon>
        <taxon>Sordariomycetes</taxon>
        <taxon>Hypocreomycetidae</taxon>
        <taxon>Hypocreales</taxon>
        <taxon>Hypocreaceae</taxon>
        <taxon>Cladobotryum</taxon>
    </lineage>
</organism>
<comment type="similarity">
    <text evidence="2">Belongs to the paxM FAD-dependent monooxygenase family.</text>
</comment>
<sequence>MATETLPRLRIAIIGGGIGGITLANGLVRIPHLDIHVFESKPDFSERGAAVGLSGNAMRALEHLLPSVTETLDKAGGTRNGSCFTLGSGAYAGTVLLSSDPNDSSRVVHRASLLRELLAPLPKSILHANKQLTLITPKEDDVELAFKDGAVETFDVVIGADGIFSTVRKYVLQDELGEYSASPTGFWDCRNMVPIEKVRQVFEDKSEEYFGVHRQYGWFGDRGFIMHDVVDNGTMVQCVIAGVEGEPAKDRHRDLTRDFLETELKSWLDGPIGRKMIDVLLDQPNPQAYSQWDHKATPTYVNGRVCIMGDAAHAMTPWQGAGAGQALEDSVVLATLFEHITLTKDIDAALTAYDTVRRPRAQKIIDSSRGSGLIMCGQDPEASVTPAGIGKALAGRWDFINSVDIPSHKEEALSKLRELQA</sequence>
<evidence type="ECO:0000256" key="1">
    <source>
        <dbReference type="ARBA" id="ARBA00001974"/>
    </source>
</evidence>
<evidence type="ECO:0000256" key="6">
    <source>
        <dbReference type="ARBA" id="ARBA00023033"/>
    </source>
</evidence>
<dbReference type="InterPro" id="IPR036188">
    <property type="entry name" value="FAD/NAD-bd_sf"/>
</dbReference>
<evidence type="ECO:0000256" key="5">
    <source>
        <dbReference type="ARBA" id="ARBA00023002"/>
    </source>
</evidence>
<evidence type="ECO:0000313" key="8">
    <source>
        <dbReference type="EMBL" id="KAK5988398.1"/>
    </source>
</evidence>
<protein>
    <submittedName>
        <fullName evidence="8">6-methylsalicylic acid decarboxylase atA</fullName>
    </submittedName>
</protein>
<dbReference type="Gene3D" id="3.50.50.60">
    <property type="entry name" value="FAD/NAD(P)-binding domain"/>
    <property type="match status" value="1"/>
</dbReference>
<feature type="domain" description="FAD-binding" evidence="7">
    <location>
        <begin position="10"/>
        <end position="367"/>
    </location>
</feature>
<keyword evidence="3" id="KW-0285">Flavoprotein</keyword>
<dbReference type="Pfam" id="PF01494">
    <property type="entry name" value="FAD_binding_3"/>
    <property type="match status" value="1"/>
</dbReference>
<evidence type="ECO:0000259" key="7">
    <source>
        <dbReference type="Pfam" id="PF01494"/>
    </source>
</evidence>
<dbReference type="InterPro" id="IPR051104">
    <property type="entry name" value="FAD_monoxygenase"/>
</dbReference>
<accession>A0ABR0S8A8</accession>
<proteinExistence type="inferred from homology"/>
<evidence type="ECO:0000313" key="9">
    <source>
        <dbReference type="Proteomes" id="UP001338125"/>
    </source>
</evidence>